<accession>A0A086JND8</accession>
<dbReference type="OrthoDB" id="328301at2759"/>
<dbReference type="VEuPathDB" id="ToxoDB:TGP89_205450"/>
<keyword evidence="1" id="KW-0732">Signal</keyword>
<dbReference type="Proteomes" id="UP000028828">
    <property type="component" value="Unassembled WGS sequence"/>
</dbReference>
<name>A0A086JND8_TOXGO</name>
<protein>
    <submittedName>
        <fullName evidence="2">Putative transmembrane protein</fullName>
    </submittedName>
</protein>
<sequence length="145" mass="16169">MGYYFAIITVFVGLFCAGAAELEFSFSHTPACHIPSPEDFEAGCGPGNSCVKPCYNQFLPTQRPTFYFQGLPAEEDVWIEVLSLLHPPTLCNGELLEVFHPEKRRFGSFSITPITNEGMYIVAVFQGRRAESGVLSIQKFCITKF</sequence>
<gene>
    <name evidence="2" type="ORF">TGP89_205450</name>
</gene>
<keyword evidence="2" id="KW-0812">Transmembrane</keyword>
<evidence type="ECO:0000313" key="3">
    <source>
        <dbReference type="Proteomes" id="UP000028828"/>
    </source>
</evidence>
<dbReference type="EMBL" id="AEYI02001743">
    <property type="protein sequence ID" value="KFG33656.1"/>
    <property type="molecule type" value="Genomic_DNA"/>
</dbReference>
<organism evidence="2 3">
    <name type="scientific">Toxoplasma gondii p89</name>
    <dbReference type="NCBI Taxonomy" id="943119"/>
    <lineage>
        <taxon>Eukaryota</taxon>
        <taxon>Sar</taxon>
        <taxon>Alveolata</taxon>
        <taxon>Apicomplexa</taxon>
        <taxon>Conoidasida</taxon>
        <taxon>Coccidia</taxon>
        <taxon>Eucoccidiorida</taxon>
        <taxon>Eimeriorina</taxon>
        <taxon>Sarcocystidae</taxon>
        <taxon>Toxoplasma</taxon>
    </lineage>
</organism>
<dbReference type="AlphaFoldDB" id="A0A086JND8"/>
<reference evidence="2 3" key="1">
    <citation type="submission" date="2014-03" db="EMBL/GenBank/DDBJ databases">
        <authorList>
            <person name="Sibley D."/>
            <person name="Venepally P."/>
            <person name="Karamycheva S."/>
            <person name="Hadjithomas M."/>
            <person name="Khan A."/>
            <person name="Brunk B."/>
            <person name="Roos D."/>
            <person name="Caler E."/>
            <person name="Lorenzi H."/>
        </authorList>
    </citation>
    <scope>NUCLEOTIDE SEQUENCE [LARGE SCALE GENOMIC DNA]</scope>
    <source>
        <strain evidence="3">p89</strain>
    </source>
</reference>
<feature type="signal peptide" evidence="1">
    <location>
        <begin position="1"/>
        <end position="20"/>
    </location>
</feature>
<evidence type="ECO:0000256" key="1">
    <source>
        <dbReference type="SAM" id="SignalP"/>
    </source>
</evidence>
<evidence type="ECO:0000313" key="2">
    <source>
        <dbReference type="EMBL" id="KFG33656.1"/>
    </source>
</evidence>
<comment type="caution">
    <text evidence="2">The sequence shown here is derived from an EMBL/GenBank/DDBJ whole genome shotgun (WGS) entry which is preliminary data.</text>
</comment>
<keyword evidence="2" id="KW-0472">Membrane</keyword>
<feature type="chain" id="PRO_5001808392" evidence="1">
    <location>
        <begin position="21"/>
        <end position="145"/>
    </location>
</feature>
<proteinExistence type="predicted"/>